<reference evidence="2 3" key="1">
    <citation type="journal article" date="2018" name="Genome Biol. Evol.">
        <title>Multiple Roots of Fruiting Body Formation in Amoebozoa.</title>
        <authorList>
            <person name="Hillmann F."/>
            <person name="Forbes G."/>
            <person name="Novohradska S."/>
            <person name="Ferling I."/>
            <person name="Riege K."/>
            <person name="Groth M."/>
            <person name="Westermann M."/>
            <person name="Marz M."/>
            <person name="Spaller T."/>
            <person name="Winckler T."/>
            <person name="Schaap P."/>
            <person name="Glockner G."/>
        </authorList>
    </citation>
    <scope>NUCLEOTIDE SEQUENCE [LARGE SCALE GENOMIC DNA]</scope>
    <source>
        <strain evidence="2 3">Jena</strain>
    </source>
</reference>
<dbReference type="EMBL" id="MDYQ01000022">
    <property type="protein sequence ID" value="PRP87189.1"/>
    <property type="molecule type" value="Genomic_DNA"/>
</dbReference>
<dbReference type="InParanoid" id="A0A2P6NT86"/>
<protein>
    <submittedName>
        <fullName evidence="2">Uncharacterized protein</fullName>
    </submittedName>
</protein>
<name>A0A2P6NT86_9EUKA</name>
<sequence length="250" mass="28040">MDNTANRGLMLSPEWIANPKKMNGAEIPPRSISPKNNKKGRRTPPNLEKLGRAKSSPELINNETSNDVFKQIREKTTFDRNFPSLATVGTTRKRPQSPLQLTSSISPALVDKSGSCPATPTNANTSRKAWTKEGSTPESIIQSSKKPESPSNRDKHHRKAASEPTLTERILQEKEEEQRMQLLPRPNRSEGKITEEESDNALTKRVDIEAKEEKFLRNMGWLPDDECHVPELTVDEINDTISSSLEDCTN</sequence>
<evidence type="ECO:0000313" key="3">
    <source>
        <dbReference type="Proteomes" id="UP000241769"/>
    </source>
</evidence>
<proteinExistence type="predicted"/>
<feature type="compositionally biased region" description="Polar residues" evidence="1">
    <location>
        <begin position="97"/>
        <end position="106"/>
    </location>
</feature>
<feature type="compositionally biased region" description="Basic and acidic residues" evidence="1">
    <location>
        <begin position="170"/>
        <end position="179"/>
    </location>
</feature>
<feature type="compositionally biased region" description="Polar residues" evidence="1">
    <location>
        <begin position="116"/>
        <end position="144"/>
    </location>
</feature>
<accession>A0A2P6NT86</accession>
<evidence type="ECO:0000313" key="2">
    <source>
        <dbReference type="EMBL" id="PRP87189.1"/>
    </source>
</evidence>
<organism evidence="2 3">
    <name type="scientific">Planoprotostelium fungivorum</name>
    <dbReference type="NCBI Taxonomy" id="1890364"/>
    <lineage>
        <taxon>Eukaryota</taxon>
        <taxon>Amoebozoa</taxon>
        <taxon>Evosea</taxon>
        <taxon>Variosea</taxon>
        <taxon>Cavosteliida</taxon>
        <taxon>Cavosteliaceae</taxon>
        <taxon>Planoprotostelium</taxon>
    </lineage>
</organism>
<comment type="caution">
    <text evidence="2">The sequence shown here is derived from an EMBL/GenBank/DDBJ whole genome shotgun (WGS) entry which is preliminary data.</text>
</comment>
<dbReference type="AlphaFoldDB" id="A0A2P6NT86"/>
<keyword evidence="3" id="KW-1185">Reference proteome</keyword>
<dbReference type="Proteomes" id="UP000241769">
    <property type="component" value="Unassembled WGS sequence"/>
</dbReference>
<evidence type="ECO:0000256" key="1">
    <source>
        <dbReference type="SAM" id="MobiDB-lite"/>
    </source>
</evidence>
<feature type="region of interest" description="Disordered" evidence="1">
    <location>
        <begin position="1"/>
        <end position="201"/>
    </location>
</feature>
<feature type="compositionally biased region" description="Polar residues" evidence="1">
    <location>
        <begin position="58"/>
        <end position="68"/>
    </location>
</feature>
<gene>
    <name evidence="2" type="ORF">PROFUN_01451</name>
</gene>